<evidence type="ECO:0000313" key="1">
    <source>
        <dbReference type="EMBL" id="AFZ81367.1"/>
    </source>
</evidence>
<dbReference type="VEuPathDB" id="PiroplasmaDB:BEWA_007760"/>
<dbReference type="EMBL" id="CP001670">
    <property type="protein sequence ID" value="AFZ81367.1"/>
    <property type="molecule type" value="Genomic_DNA"/>
</dbReference>
<dbReference type="eggNOG" id="ENOG502QXCT">
    <property type="taxonomic scope" value="Eukaryota"/>
</dbReference>
<dbReference type="RefSeq" id="XP_004831033.1">
    <property type="nucleotide sequence ID" value="XM_004830976.1"/>
</dbReference>
<dbReference type="AlphaFoldDB" id="L0B0I8"/>
<dbReference type="Proteomes" id="UP000031512">
    <property type="component" value="Chromosome 3"/>
</dbReference>
<gene>
    <name evidence="1" type="ORF">BEWA_007760</name>
</gene>
<dbReference type="OrthoDB" id="360354at2759"/>
<accession>L0B0I8</accession>
<protein>
    <submittedName>
        <fullName evidence="1">Uncharacterized protein</fullName>
    </submittedName>
</protein>
<proteinExistence type="predicted"/>
<dbReference type="GeneID" id="15806386"/>
<evidence type="ECO:0000313" key="2">
    <source>
        <dbReference type="Proteomes" id="UP000031512"/>
    </source>
</evidence>
<sequence length="357" mass="41682">MESNDYTLFEYEHTTGVPSLSINNNFALDKLDFTHKLSTPHIKENAEEVYTPLKSERNYGLSSHKQDLNNEGNTQKSVLIYKKSKLLSIIGSYKVKFSDKMGIIEYLLHTYAILYSKNIHELYNYEVVLENTKPDSDGFWNTLTNLTRNNLNEDNFPKTSKCVTMLSNFSKRKGHSKYIKKNFLKKIDSHFTKLCTCHTSVMEHNNPDSSYLTSIRTSTEIARFIEKILTEYKTMNKHKKLDHLLDVATIFDKNYDLSSDVLYEVIKQHGNRFIQRSLYSTVKNAIGTCTRGINPNVTAKLNESSDRIKKFIDTIQQFSLDTGDETNYFYRYNDYFGEERRCSARRIAQLRRQYTPQ</sequence>
<keyword evidence="2" id="KW-1185">Reference proteome</keyword>
<reference evidence="1 2" key="1">
    <citation type="journal article" date="2012" name="BMC Genomics">
        <title>Comparative genomic analysis and phylogenetic position of Theileria equi.</title>
        <authorList>
            <person name="Kappmeyer L.S."/>
            <person name="Thiagarajan M."/>
            <person name="Herndon D.R."/>
            <person name="Ramsay J.D."/>
            <person name="Caler E."/>
            <person name="Djikeng A."/>
            <person name="Gillespie J.J."/>
            <person name="Lau A.O."/>
            <person name="Roalson E.H."/>
            <person name="Silva J.C."/>
            <person name="Silva M.G."/>
            <person name="Suarez C.E."/>
            <person name="Ueti M.W."/>
            <person name="Nene V.M."/>
            <person name="Mealey R.H."/>
            <person name="Knowles D.P."/>
            <person name="Brayton K.A."/>
        </authorList>
    </citation>
    <scope>NUCLEOTIDE SEQUENCE [LARGE SCALE GENOMIC DNA]</scope>
    <source>
        <strain evidence="1 2">WA</strain>
    </source>
</reference>
<name>L0B0I8_THEEQ</name>
<organism evidence="1 2">
    <name type="scientific">Theileria equi strain WA</name>
    <dbReference type="NCBI Taxonomy" id="1537102"/>
    <lineage>
        <taxon>Eukaryota</taxon>
        <taxon>Sar</taxon>
        <taxon>Alveolata</taxon>
        <taxon>Apicomplexa</taxon>
        <taxon>Aconoidasida</taxon>
        <taxon>Piroplasmida</taxon>
        <taxon>Theileriidae</taxon>
        <taxon>Theileria</taxon>
    </lineage>
</organism>
<dbReference type="KEGG" id="beq:BEWA_007760"/>